<dbReference type="AlphaFoldDB" id="A0A8T0HCF3"/>
<evidence type="ECO:0000313" key="5">
    <source>
        <dbReference type="EMBL" id="KAG0587650.1"/>
    </source>
</evidence>
<gene>
    <name evidence="4" type="ORF">KC19_2G007400</name>
    <name evidence="5" type="ORF">KC19_2G180600</name>
    <name evidence="2" type="ORF">KC19_6G091000</name>
    <name evidence="3" type="ORF">KC19_VG175200</name>
</gene>
<dbReference type="Proteomes" id="UP000822688">
    <property type="component" value="Chromosome 6"/>
</dbReference>
<organism evidence="2 6">
    <name type="scientific">Ceratodon purpureus</name>
    <name type="common">Fire moss</name>
    <name type="synonym">Dicranum purpureum</name>
    <dbReference type="NCBI Taxonomy" id="3225"/>
    <lineage>
        <taxon>Eukaryota</taxon>
        <taxon>Viridiplantae</taxon>
        <taxon>Streptophyta</taxon>
        <taxon>Embryophyta</taxon>
        <taxon>Bryophyta</taxon>
        <taxon>Bryophytina</taxon>
        <taxon>Bryopsida</taxon>
        <taxon>Dicranidae</taxon>
        <taxon>Pseudoditrichales</taxon>
        <taxon>Ditrichaceae</taxon>
        <taxon>Ceratodon</taxon>
    </lineage>
</organism>
<dbReference type="EMBL" id="CM026427">
    <property type="protein sequence ID" value="KAG0569451.1"/>
    <property type="molecule type" value="Genomic_DNA"/>
</dbReference>
<feature type="signal peptide" evidence="1">
    <location>
        <begin position="1"/>
        <end position="16"/>
    </location>
</feature>
<evidence type="ECO:0000256" key="1">
    <source>
        <dbReference type="SAM" id="SignalP"/>
    </source>
</evidence>
<dbReference type="EMBL" id="CM026422">
    <property type="protein sequence ID" value="KAG0585379.1"/>
    <property type="molecule type" value="Genomic_DNA"/>
</dbReference>
<accession>A0A8T0HCF3</accession>
<protein>
    <submittedName>
        <fullName evidence="2">Uncharacterized protein</fullName>
    </submittedName>
</protein>
<feature type="chain" id="PRO_5036435058" evidence="1">
    <location>
        <begin position="17"/>
        <end position="53"/>
    </location>
</feature>
<dbReference type="Proteomes" id="UP000822688">
    <property type="component" value="Chromosome V"/>
</dbReference>
<dbReference type="EMBL" id="CM026422">
    <property type="protein sequence ID" value="KAG0587650.1"/>
    <property type="molecule type" value="Genomic_DNA"/>
</dbReference>
<evidence type="ECO:0000313" key="4">
    <source>
        <dbReference type="EMBL" id="KAG0585379.1"/>
    </source>
</evidence>
<keyword evidence="1" id="KW-0732">Signal</keyword>
<proteinExistence type="predicted"/>
<comment type="caution">
    <text evidence="2">The sequence shown here is derived from an EMBL/GenBank/DDBJ whole genome shotgun (WGS) entry which is preliminary data.</text>
</comment>
<reference evidence="2 6" key="1">
    <citation type="submission" date="2020-06" db="EMBL/GenBank/DDBJ databases">
        <title>WGS assembly of Ceratodon purpureus strain R40.</title>
        <authorList>
            <person name="Carey S.B."/>
            <person name="Jenkins J."/>
            <person name="Shu S."/>
            <person name="Lovell J.T."/>
            <person name="Sreedasyam A."/>
            <person name="Maumus F."/>
            <person name="Tiley G.P."/>
            <person name="Fernandez-Pozo N."/>
            <person name="Barry K."/>
            <person name="Chen C."/>
            <person name="Wang M."/>
            <person name="Lipzen A."/>
            <person name="Daum C."/>
            <person name="Saski C.A."/>
            <person name="Payton A.C."/>
            <person name="Mcbreen J.C."/>
            <person name="Conrad R.E."/>
            <person name="Kollar L.M."/>
            <person name="Olsson S."/>
            <person name="Huttunen S."/>
            <person name="Landis J.B."/>
            <person name="Wickett N.J."/>
            <person name="Johnson M.G."/>
            <person name="Rensing S.A."/>
            <person name="Grimwood J."/>
            <person name="Schmutz J."/>
            <person name="Mcdaniel S.F."/>
        </authorList>
    </citation>
    <scope>NUCLEOTIDE SEQUENCE [LARGE SCALE GENOMIC DNA]</scope>
    <source>
        <strain evidence="2 6">R40</strain>
    </source>
</reference>
<dbReference type="EMBL" id="CM026426">
    <property type="protein sequence ID" value="KAG0573397.1"/>
    <property type="molecule type" value="Genomic_DNA"/>
</dbReference>
<evidence type="ECO:0000313" key="2">
    <source>
        <dbReference type="EMBL" id="KAG0569451.1"/>
    </source>
</evidence>
<evidence type="ECO:0000313" key="3">
    <source>
        <dbReference type="EMBL" id="KAG0573397.1"/>
    </source>
</evidence>
<evidence type="ECO:0000313" key="6">
    <source>
        <dbReference type="Proteomes" id="UP000822688"/>
    </source>
</evidence>
<keyword evidence="6" id="KW-1185">Reference proteome</keyword>
<name>A0A8T0HCF3_CERPU</name>
<sequence>MVLVVLLLHLARRVKRRRVFQRTRRMTVIHHWSIRISSGRWPSSTTRPVPYEC</sequence>
<dbReference type="Proteomes" id="UP000822688">
    <property type="component" value="Chromosome 2"/>
</dbReference>